<gene>
    <name evidence="2" type="ORF">ACFP3R_23445</name>
</gene>
<evidence type="ECO:0000313" key="2">
    <source>
        <dbReference type="EMBL" id="MFC6092236.1"/>
    </source>
</evidence>
<proteinExistence type="predicted"/>
<organism evidence="2 3">
    <name type="scientific">Saccharothrix lopnurensis</name>
    <dbReference type="NCBI Taxonomy" id="1670621"/>
    <lineage>
        <taxon>Bacteria</taxon>
        <taxon>Bacillati</taxon>
        <taxon>Actinomycetota</taxon>
        <taxon>Actinomycetes</taxon>
        <taxon>Pseudonocardiales</taxon>
        <taxon>Pseudonocardiaceae</taxon>
        <taxon>Saccharothrix</taxon>
    </lineage>
</organism>
<feature type="compositionally biased region" description="Low complexity" evidence="1">
    <location>
        <begin position="184"/>
        <end position="217"/>
    </location>
</feature>
<reference evidence="3" key="1">
    <citation type="journal article" date="2019" name="Int. J. Syst. Evol. Microbiol.">
        <title>The Global Catalogue of Microorganisms (GCM) 10K type strain sequencing project: providing services to taxonomists for standard genome sequencing and annotation.</title>
        <authorList>
            <consortium name="The Broad Institute Genomics Platform"/>
            <consortium name="The Broad Institute Genome Sequencing Center for Infectious Disease"/>
            <person name="Wu L."/>
            <person name="Ma J."/>
        </authorList>
    </citation>
    <scope>NUCLEOTIDE SEQUENCE [LARGE SCALE GENOMIC DNA]</scope>
    <source>
        <strain evidence="3">CGMCC 4.7246</strain>
    </source>
</reference>
<feature type="region of interest" description="Disordered" evidence="1">
    <location>
        <begin position="144"/>
        <end position="217"/>
    </location>
</feature>
<comment type="caution">
    <text evidence="2">The sequence shown here is derived from an EMBL/GenBank/DDBJ whole genome shotgun (WGS) entry which is preliminary data.</text>
</comment>
<keyword evidence="3" id="KW-1185">Reference proteome</keyword>
<feature type="compositionally biased region" description="Low complexity" evidence="1">
    <location>
        <begin position="48"/>
        <end position="59"/>
    </location>
</feature>
<feature type="compositionally biased region" description="Polar residues" evidence="1">
    <location>
        <begin position="151"/>
        <end position="167"/>
    </location>
</feature>
<feature type="region of interest" description="Disordered" evidence="1">
    <location>
        <begin position="48"/>
        <end position="128"/>
    </location>
</feature>
<evidence type="ECO:0000313" key="3">
    <source>
        <dbReference type="Proteomes" id="UP001596220"/>
    </source>
</evidence>
<evidence type="ECO:0000256" key="1">
    <source>
        <dbReference type="SAM" id="MobiDB-lite"/>
    </source>
</evidence>
<dbReference type="EMBL" id="JBHSQO010000026">
    <property type="protein sequence ID" value="MFC6092236.1"/>
    <property type="molecule type" value="Genomic_DNA"/>
</dbReference>
<dbReference type="RefSeq" id="WP_380638527.1">
    <property type="nucleotide sequence ID" value="NZ_JBHSQO010000026.1"/>
</dbReference>
<accession>A0ABW1PA11</accession>
<name>A0ABW1PA11_9PSEU</name>
<dbReference type="Proteomes" id="UP001596220">
    <property type="component" value="Unassembled WGS sequence"/>
</dbReference>
<feature type="compositionally biased region" description="Low complexity" evidence="1">
    <location>
        <begin position="66"/>
        <end position="80"/>
    </location>
</feature>
<sequence>MASLSSAVTCSSSVAPPIANASAAHRALSSTSATSAASPVRTNLILSASPSSSSTARRPGWSGPQAAATSRATSTHSCTSVDGAPRPHRAASAAPSANRHDSRSVSSGGSDLARRSRSAAPSRSATCPVASNRYWSARPRFSATGRASGWSAGTRTARPVSTASSRSAGPPRCSCRTRSRTSRLSRCASTSSSPCRTAARHSSAPASTSSGSPIASAARVITVA</sequence>
<protein>
    <submittedName>
        <fullName evidence="2">Uncharacterized protein</fullName>
    </submittedName>
</protein>